<dbReference type="Pfam" id="PF00534">
    <property type="entry name" value="Glycos_transf_1"/>
    <property type="match status" value="1"/>
</dbReference>
<sequence length="374" mass="42076">MSKKLEILEVNKAYYPHIGGIETIIRQYSEELSKNEKVHVRVLVCRDGRGRTIREKMRGVDITRAGSLGTYFSCPLSFSFFRHFRRMAKKADVVHIHVPFPLADAALLLSGFKGKVVVSWHSDIVKQKKLMLFYKPFMRYLLKRADVVLTATEGHVKHSLYLPEYSEKCRVLPYGIIPEEYLAVPRKPVLTERATDKSCVKVFFTGRLVYYKGVDVLLKAFTRVKGCELFIAGTGELGDELKAYTAECGMEEKVHFLGFLPDEELRQAYADCDIFVLPSVAPSEAFGIVQLEAMVYGKPVINTALPSGVPYVSLDGKTGLTVKPKSPKALAEAINRLAGDRELREKLGKAAAVRVAEEFSEESIQKRLYDILSE</sequence>
<dbReference type="SUPFAM" id="SSF53756">
    <property type="entry name" value="UDP-Glycosyltransferase/glycogen phosphorylase"/>
    <property type="match status" value="1"/>
</dbReference>
<dbReference type="RefSeq" id="WP_109726070.1">
    <property type="nucleotide sequence ID" value="NZ_QGDI01000004.1"/>
</dbReference>
<dbReference type="InterPro" id="IPR028098">
    <property type="entry name" value="Glyco_trans_4-like_N"/>
</dbReference>
<keyword evidence="3" id="KW-0808">Transferase</keyword>
<dbReference type="InterPro" id="IPR001296">
    <property type="entry name" value="Glyco_trans_1"/>
</dbReference>
<evidence type="ECO:0000313" key="3">
    <source>
        <dbReference type="EMBL" id="PWJ13442.1"/>
    </source>
</evidence>
<dbReference type="GO" id="GO:0016757">
    <property type="term" value="F:glycosyltransferase activity"/>
    <property type="evidence" value="ECO:0007669"/>
    <property type="project" value="UniProtKB-KW"/>
</dbReference>
<dbReference type="PANTHER" id="PTHR45947:SF3">
    <property type="entry name" value="SULFOQUINOVOSYL TRANSFERASE SQD2"/>
    <property type="match status" value="1"/>
</dbReference>
<dbReference type="EMBL" id="QGDI01000004">
    <property type="protein sequence ID" value="PWJ13442.1"/>
    <property type="molecule type" value="Genomic_DNA"/>
</dbReference>
<protein>
    <submittedName>
        <fullName evidence="3">Rhamnosyl/mannosyltransferase</fullName>
    </submittedName>
</protein>
<proteinExistence type="predicted"/>
<dbReference type="InterPro" id="IPR050194">
    <property type="entry name" value="Glycosyltransferase_grp1"/>
</dbReference>
<accession>A0A315YNH7</accession>
<evidence type="ECO:0000259" key="1">
    <source>
        <dbReference type="Pfam" id="PF00534"/>
    </source>
</evidence>
<dbReference type="PANTHER" id="PTHR45947">
    <property type="entry name" value="SULFOQUINOVOSYL TRANSFERASE SQD2"/>
    <property type="match status" value="1"/>
</dbReference>
<dbReference type="Pfam" id="PF13439">
    <property type="entry name" value="Glyco_transf_4"/>
    <property type="match status" value="1"/>
</dbReference>
<comment type="caution">
    <text evidence="3">The sequence shown here is derived from an EMBL/GenBank/DDBJ whole genome shotgun (WGS) entry which is preliminary data.</text>
</comment>
<keyword evidence="3" id="KW-0328">Glycosyltransferase</keyword>
<name>A0A315YNH7_RUMFL</name>
<reference evidence="3 4" key="1">
    <citation type="submission" date="2018-05" db="EMBL/GenBank/DDBJ databases">
        <title>The Hungate 1000. A catalogue of reference genomes from the rumen microbiome.</title>
        <authorList>
            <person name="Kelly W."/>
        </authorList>
    </citation>
    <scope>NUCLEOTIDE SEQUENCE [LARGE SCALE GENOMIC DNA]</scope>
    <source>
        <strain evidence="3 4">SAb67</strain>
    </source>
</reference>
<evidence type="ECO:0000313" key="4">
    <source>
        <dbReference type="Proteomes" id="UP000245720"/>
    </source>
</evidence>
<dbReference type="Gene3D" id="3.40.50.2000">
    <property type="entry name" value="Glycogen Phosphorylase B"/>
    <property type="match status" value="2"/>
</dbReference>
<dbReference type="AlphaFoldDB" id="A0A315YNH7"/>
<evidence type="ECO:0000259" key="2">
    <source>
        <dbReference type="Pfam" id="PF13439"/>
    </source>
</evidence>
<gene>
    <name evidence="3" type="ORF">IE37_01246</name>
</gene>
<organism evidence="3 4">
    <name type="scientific">Ruminococcus flavefaciens</name>
    <dbReference type="NCBI Taxonomy" id="1265"/>
    <lineage>
        <taxon>Bacteria</taxon>
        <taxon>Bacillati</taxon>
        <taxon>Bacillota</taxon>
        <taxon>Clostridia</taxon>
        <taxon>Eubacteriales</taxon>
        <taxon>Oscillospiraceae</taxon>
        <taxon>Ruminococcus</taxon>
    </lineage>
</organism>
<feature type="domain" description="Glycosyl transferase family 1" evidence="1">
    <location>
        <begin position="201"/>
        <end position="352"/>
    </location>
</feature>
<dbReference type="STRING" id="1265.SAMN02910280_1585"/>
<feature type="domain" description="Glycosyltransferase subfamily 4-like N-terminal" evidence="2">
    <location>
        <begin position="18"/>
        <end position="179"/>
    </location>
</feature>
<dbReference type="OrthoDB" id="9802525at2"/>
<dbReference type="Proteomes" id="UP000245720">
    <property type="component" value="Unassembled WGS sequence"/>
</dbReference>